<gene>
    <name evidence="2" type="ORF">P170DRAFT_131368</name>
</gene>
<evidence type="ECO:0000256" key="1">
    <source>
        <dbReference type="SAM" id="Phobius"/>
    </source>
</evidence>
<protein>
    <submittedName>
        <fullName evidence="2">Uncharacterized protein</fullName>
    </submittedName>
</protein>
<dbReference type="GeneID" id="36550109"/>
<evidence type="ECO:0000313" key="3">
    <source>
        <dbReference type="Proteomes" id="UP000234275"/>
    </source>
</evidence>
<organism evidence="2 3">
    <name type="scientific">Aspergillus steynii IBT 23096</name>
    <dbReference type="NCBI Taxonomy" id="1392250"/>
    <lineage>
        <taxon>Eukaryota</taxon>
        <taxon>Fungi</taxon>
        <taxon>Dikarya</taxon>
        <taxon>Ascomycota</taxon>
        <taxon>Pezizomycotina</taxon>
        <taxon>Eurotiomycetes</taxon>
        <taxon>Eurotiomycetidae</taxon>
        <taxon>Eurotiales</taxon>
        <taxon>Aspergillaceae</taxon>
        <taxon>Aspergillus</taxon>
        <taxon>Aspergillus subgen. Circumdati</taxon>
    </lineage>
</organism>
<dbReference type="RefSeq" id="XP_024708814.1">
    <property type="nucleotide sequence ID" value="XM_024842414.1"/>
</dbReference>
<reference evidence="2 3" key="1">
    <citation type="submission" date="2016-12" db="EMBL/GenBank/DDBJ databases">
        <title>The genomes of Aspergillus section Nigri reveals drivers in fungal speciation.</title>
        <authorList>
            <consortium name="DOE Joint Genome Institute"/>
            <person name="Vesth T.C."/>
            <person name="Nybo J."/>
            <person name="Theobald S."/>
            <person name="Brandl J."/>
            <person name="Frisvad J.C."/>
            <person name="Nielsen K.F."/>
            <person name="Lyhne E.K."/>
            <person name="Kogle M.E."/>
            <person name="Kuo A."/>
            <person name="Riley R."/>
            <person name="Clum A."/>
            <person name="Nolan M."/>
            <person name="Lipzen A."/>
            <person name="Salamov A."/>
            <person name="Henrissat B."/>
            <person name="Wiebenga A."/>
            <person name="De Vries R.P."/>
            <person name="Grigoriev I.V."/>
            <person name="Mortensen U.H."/>
            <person name="Andersen M.R."/>
            <person name="Baker S.E."/>
        </authorList>
    </citation>
    <scope>NUCLEOTIDE SEQUENCE [LARGE SCALE GENOMIC DNA]</scope>
    <source>
        <strain evidence="2 3">IBT 23096</strain>
    </source>
</reference>
<feature type="transmembrane region" description="Helical" evidence="1">
    <location>
        <begin position="6"/>
        <end position="25"/>
    </location>
</feature>
<accession>A0A2I2GKU9</accession>
<sequence>MTWVLPVQTFADFFWPAIFLFVSFYRHFWVSSDRENCPFGIIPLLSLFYVNLCSGKRTYDCILVRHLQTSGLGLTDGRSHALVLSGVIALGAEVELPWRHGLGMEPVSTIVLYIHEHMIFIFVQSIDGSTHRTVYISKKH</sequence>
<name>A0A2I2GKU9_9EURO</name>
<comment type="caution">
    <text evidence="2">The sequence shown here is derived from an EMBL/GenBank/DDBJ whole genome shotgun (WGS) entry which is preliminary data.</text>
</comment>
<dbReference type="VEuPathDB" id="FungiDB:P170DRAFT_131368"/>
<proteinExistence type="predicted"/>
<keyword evidence="1" id="KW-0812">Transmembrane</keyword>
<evidence type="ECO:0000313" key="2">
    <source>
        <dbReference type="EMBL" id="PLB53512.1"/>
    </source>
</evidence>
<keyword evidence="3" id="KW-1185">Reference proteome</keyword>
<keyword evidence="1" id="KW-0472">Membrane</keyword>
<dbReference type="AlphaFoldDB" id="A0A2I2GKU9"/>
<dbReference type="Proteomes" id="UP000234275">
    <property type="component" value="Unassembled WGS sequence"/>
</dbReference>
<dbReference type="EMBL" id="MSFO01000002">
    <property type="protein sequence ID" value="PLB53512.1"/>
    <property type="molecule type" value="Genomic_DNA"/>
</dbReference>
<keyword evidence="1" id="KW-1133">Transmembrane helix</keyword>